<evidence type="ECO:0000313" key="3">
    <source>
        <dbReference type="Proteomes" id="UP000054097"/>
    </source>
</evidence>
<evidence type="ECO:0000259" key="1">
    <source>
        <dbReference type="PROSITE" id="PS50003"/>
    </source>
</evidence>
<dbReference type="Pfam" id="PF12473">
    <property type="entry name" value="DUF3694"/>
    <property type="match status" value="1"/>
</dbReference>
<dbReference type="SMART" id="SM00233">
    <property type="entry name" value="PH"/>
    <property type="match status" value="1"/>
</dbReference>
<name>A0A0C2WW27_SERVB</name>
<reference evidence="2 3" key="1">
    <citation type="submission" date="2014-04" db="EMBL/GenBank/DDBJ databases">
        <authorList>
            <consortium name="DOE Joint Genome Institute"/>
            <person name="Kuo A."/>
            <person name="Zuccaro A."/>
            <person name="Kohler A."/>
            <person name="Nagy L.G."/>
            <person name="Floudas D."/>
            <person name="Copeland A."/>
            <person name="Barry K.W."/>
            <person name="Cichocki N."/>
            <person name="Veneault-Fourrey C."/>
            <person name="LaButti K."/>
            <person name="Lindquist E.A."/>
            <person name="Lipzen A."/>
            <person name="Lundell T."/>
            <person name="Morin E."/>
            <person name="Murat C."/>
            <person name="Sun H."/>
            <person name="Tunlid A."/>
            <person name="Henrissat B."/>
            <person name="Grigoriev I.V."/>
            <person name="Hibbett D.S."/>
            <person name="Martin F."/>
            <person name="Nordberg H.P."/>
            <person name="Cantor M.N."/>
            <person name="Hua S.X."/>
        </authorList>
    </citation>
    <scope>NUCLEOTIDE SEQUENCE [LARGE SCALE GENOMIC DNA]</scope>
    <source>
        <strain evidence="2 3">MAFF 305830</strain>
    </source>
</reference>
<dbReference type="InterPro" id="IPR011993">
    <property type="entry name" value="PH-like_dom_sf"/>
</dbReference>
<dbReference type="InterPro" id="IPR001849">
    <property type="entry name" value="PH_domain"/>
</dbReference>
<feature type="domain" description="PH" evidence="1">
    <location>
        <begin position="325"/>
        <end position="421"/>
    </location>
</feature>
<sequence length="421" mass="46883">MTLCLGSPFVNWVRMGNITQSQSPLDPGSFSLRQGLQRRLRLTLSSNSGKQLPWVAVTKIRIGNVRLLDGKGRAHESESKELVEIKLGKQQNVVFKPDGSATIPQWNSSTHNSSLLNRVTASGQRILLQISWPVDIDTCLDLVVFSMDMAVAIQARDAGAPSRFASMFSSTKRLAKTCAIFSLKLTPPLTRSAKDLWRLDTSEKYVRGEEALGPWRPRGISVVEDYERLVATEKRSADVQAIKVILASSPPQPYSGGRPQEDILRDILALWKKKFGHRGQVRSHETCPRTLSDFDEEDAIPAPVLEPPVPLKLVAQTKLVPRSDISTKAGYLLLLTNAGENTWQKLWFVLRWPHLYIYSQSNELEEVGVISLTGVKVESSVDMVALLGKPHLFTLFTSSNSHVFSAPNEKELHAWISKLDP</sequence>
<dbReference type="SUPFAM" id="SSF50729">
    <property type="entry name" value="PH domain-like"/>
    <property type="match status" value="1"/>
</dbReference>
<dbReference type="Proteomes" id="UP000054097">
    <property type="component" value="Unassembled WGS sequence"/>
</dbReference>
<organism evidence="2 3">
    <name type="scientific">Serendipita vermifera MAFF 305830</name>
    <dbReference type="NCBI Taxonomy" id="933852"/>
    <lineage>
        <taxon>Eukaryota</taxon>
        <taxon>Fungi</taxon>
        <taxon>Dikarya</taxon>
        <taxon>Basidiomycota</taxon>
        <taxon>Agaricomycotina</taxon>
        <taxon>Agaricomycetes</taxon>
        <taxon>Sebacinales</taxon>
        <taxon>Serendipitaceae</taxon>
        <taxon>Serendipita</taxon>
    </lineage>
</organism>
<feature type="non-terminal residue" evidence="2">
    <location>
        <position position="421"/>
    </location>
</feature>
<evidence type="ECO:0000313" key="2">
    <source>
        <dbReference type="EMBL" id="KIM21582.1"/>
    </source>
</evidence>
<reference evidence="3" key="2">
    <citation type="submission" date="2015-01" db="EMBL/GenBank/DDBJ databases">
        <title>Evolutionary Origins and Diversification of the Mycorrhizal Mutualists.</title>
        <authorList>
            <consortium name="DOE Joint Genome Institute"/>
            <consortium name="Mycorrhizal Genomics Consortium"/>
            <person name="Kohler A."/>
            <person name="Kuo A."/>
            <person name="Nagy L.G."/>
            <person name="Floudas D."/>
            <person name="Copeland A."/>
            <person name="Barry K.W."/>
            <person name="Cichocki N."/>
            <person name="Veneault-Fourrey C."/>
            <person name="LaButti K."/>
            <person name="Lindquist E.A."/>
            <person name="Lipzen A."/>
            <person name="Lundell T."/>
            <person name="Morin E."/>
            <person name="Murat C."/>
            <person name="Riley R."/>
            <person name="Ohm R."/>
            <person name="Sun H."/>
            <person name="Tunlid A."/>
            <person name="Henrissat B."/>
            <person name="Grigoriev I.V."/>
            <person name="Hibbett D.S."/>
            <person name="Martin F."/>
        </authorList>
    </citation>
    <scope>NUCLEOTIDE SEQUENCE [LARGE SCALE GENOMIC DNA]</scope>
    <source>
        <strain evidence="3">MAFF 305830</strain>
    </source>
</reference>
<dbReference type="InterPro" id="IPR022164">
    <property type="entry name" value="Kinesin-like"/>
</dbReference>
<proteinExistence type="predicted"/>
<dbReference type="STRING" id="933852.A0A0C2WW27"/>
<keyword evidence="3" id="KW-1185">Reference proteome</keyword>
<gene>
    <name evidence="2" type="ORF">M408DRAFT_304252</name>
</gene>
<dbReference type="InterPro" id="IPR049780">
    <property type="entry name" value="PH_KIFIA_KIFIB"/>
</dbReference>
<dbReference type="Pfam" id="PF00169">
    <property type="entry name" value="PH"/>
    <property type="match status" value="1"/>
</dbReference>
<protein>
    <recommendedName>
        <fullName evidence="1">PH domain-containing protein</fullName>
    </recommendedName>
</protein>
<dbReference type="HOGENOM" id="CLU_053990_0_0_1"/>
<dbReference type="OrthoDB" id="3176171at2759"/>
<dbReference type="PROSITE" id="PS50003">
    <property type="entry name" value="PH_DOMAIN"/>
    <property type="match status" value="1"/>
</dbReference>
<dbReference type="Gene3D" id="2.30.29.30">
    <property type="entry name" value="Pleckstrin-homology domain (PH domain)/Phosphotyrosine-binding domain (PTB)"/>
    <property type="match status" value="1"/>
</dbReference>
<dbReference type="CDD" id="cd01233">
    <property type="entry name" value="PH_KIFIA_KIFIB"/>
    <property type="match status" value="1"/>
</dbReference>
<dbReference type="AlphaFoldDB" id="A0A0C2WW27"/>
<accession>A0A0C2WW27</accession>
<dbReference type="EMBL" id="KN824378">
    <property type="protein sequence ID" value="KIM21582.1"/>
    <property type="molecule type" value="Genomic_DNA"/>
</dbReference>